<dbReference type="PANTHER" id="PTHR47359">
    <property type="entry name" value="PEPTIDOGLYCAN DL-ENDOPEPTIDASE CWLO"/>
    <property type="match status" value="1"/>
</dbReference>
<feature type="region of interest" description="Disordered" evidence="6">
    <location>
        <begin position="281"/>
        <end position="389"/>
    </location>
</feature>
<dbReference type="Pfam" id="PF00877">
    <property type="entry name" value="NLPC_P60"/>
    <property type="match status" value="1"/>
</dbReference>
<organism evidence="9 10">
    <name type="scientific">Myceligenerans xiligouense</name>
    <dbReference type="NCBI Taxonomy" id="253184"/>
    <lineage>
        <taxon>Bacteria</taxon>
        <taxon>Bacillati</taxon>
        <taxon>Actinomycetota</taxon>
        <taxon>Actinomycetes</taxon>
        <taxon>Micrococcales</taxon>
        <taxon>Promicromonosporaceae</taxon>
        <taxon>Myceligenerans</taxon>
    </lineage>
</organism>
<feature type="compositionally biased region" description="Acidic residues" evidence="6">
    <location>
        <begin position="333"/>
        <end position="351"/>
    </location>
</feature>
<evidence type="ECO:0000256" key="2">
    <source>
        <dbReference type="ARBA" id="ARBA00022670"/>
    </source>
</evidence>
<evidence type="ECO:0000256" key="7">
    <source>
        <dbReference type="SAM" id="Phobius"/>
    </source>
</evidence>
<name>A0A3N4YK20_9MICO</name>
<dbReference type="InterPro" id="IPR000064">
    <property type="entry name" value="NLP_P60_dom"/>
</dbReference>
<evidence type="ECO:0000256" key="5">
    <source>
        <dbReference type="SAM" id="Coils"/>
    </source>
</evidence>
<evidence type="ECO:0000313" key="9">
    <source>
        <dbReference type="EMBL" id="RPF19766.1"/>
    </source>
</evidence>
<dbReference type="Proteomes" id="UP000280501">
    <property type="component" value="Unassembled WGS sequence"/>
</dbReference>
<sequence>MASQMVGTKPGAIRDAVVWWGRESGGRWRVRPLGWRVLAVLVLVIALVYPWGPVATADDAEPPAGPTAQEATEARDAVRAGELDVAQAEAALAGLRQELEDAQIRVQMAAADHEDAVAALHAAEAEVREAREAAEQAGTAETTARAALAAVYRAAQRSGGLAEALGPLEVVLEAENVDDLIGQDAAERAVRRKLAAALAEYSNARARSESADARWSAARAAHAEATAEAEAAYEAAQRAVVDLAERTEAAERDRALLIERLADLRDTSVRIEREREEARAQEARNAREAEARAALEAAQADAEAAGGSGTERGGADDSGATAGGEGDAAGEPPTDDAPAEPDPGTDLEPDPDPGLTPDPEPVPDPPAPDPPAPGVPGSGSGTAAQGQTAVSWARTKIGSPYLLGGSGPASYDCSGLTSEAWKYAGTWITRTSRSQYLAVDRIGYDDLRPGDLVFYGSDPADPQSIYHVAMYTGDGRMIEAVMPGITLRETELRLSGAMPYAGRP</sequence>
<reference evidence="9 10" key="1">
    <citation type="submission" date="2018-11" db="EMBL/GenBank/DDBJ databases">
        <title>Sequencing the genomes of 1000 actinobacteria strains.</title>
        <authorList>
            <person name="Klenk H.-P."/>
        </authorList>
    </citation>
    <scope>NUCLEOTIDE SEQUENCE [LARGE SCALE GENOMIC DNA]</scope>
    <source>
        <strain evidence="9 10">DSM 15700</strain>
    </source>
</reference>
<keyword evidence="7" id="KW-1133">Transmembrane helix</keyword>
<feature type="compositionally biased region" description="Pro residues" evidence="6">
    <location>
        <begin position="352"/>
        <end position="374"/>
    </location>
</feature>
<keyword evidence="7" id="KW-0812">Transmembrane</keyword>
<dbReference type="GO" id="GO:0006508">
    <property type="term" value="P:proteolysis"/>
    <property type="evidence" value="ECO:0007669"/>
    <property type="project" value="UniProtKB-KW"/>
</dbReference>
<accession>A0A3N4YK20</accession>
<gene>
    <name evidence="9" type="ORF">EDD34_0330</name>
</gene>
<feature type="compositionally biased region" description="Low complexity" evidence="6">
    <location>
        <begin position="294"/>
        <end position="305"/>
    </location>
</feature>
<comment type="similarity">
    <text evidence="1">Belongs to the peptidase C40 family.</text>
</comment>
<dbReference type="OrthoDB" id="5177647at2"/>
<evidence type="ECO:0000256" key="6">
    <source>
        <dbReference type="SAM" id="MobiDB-lite"/>
    </source>
</evidence>
<feature type="domain" description="NlpC/P60" evidence="8">
    <location>
        <begin position="383"/>
        <end position="504"/>
    </location>
</feature>
<keyword evidence="3" id="KW-0378">Hydrolase</keyword>
<keyword evidence="7" id="KW-0472">Membrane</keyword>
<dbReference type="GO" id="GO:0008234">
    <property type="term" value="F:cysteine-type peptidase activity"/>
    <property type="evidence" value="ECO:0007669"/>
    <property type="project" value="UniProtKB-KW"/>
</dbReference>
<proteinExistence type="inferred from homology"/>
<dbReference type="AlphaFoldDB" id="A0A3N4YK20"/>
<dbReference type="SUPFAM" id="SSF54001">
    <property type="entry name" value="Cysteine proteinases"/>
    <property type="match status" value="1"/>
</dbReference>
<keyword evidence="2" id="KW-0645">Protease</keyword>
<comment type="caution">
    <text evidence="9">The sequence shown here is derived from an EMBL/GenBank/DDBJ whole genome shotgun (WGS) entry which is preliminary data.</text>
</comment>
<dbReference type="PROSITE" id="PS51935">
    <property type="entry name" value="NLPC_P60"/>
    <property type="match status" value="1"/>
</dbReference>
<dbReference type="PANTHER" id="PTHR47359:SF3">
    <property type="entry name" value="NLP_P60 DOMAIN-CONTAINING PROTEIN-RELATED"/>
    <property type="match status" value="1"/>
</dbReference>
<dbReference type="InterPro" id="IPR051794">
    <property type="entry name" value="PG_Endopeptidase_C40"/>
</dbReference>
<dbReference type="Gene3D" id="3.90.1720.10">
    <property type="entry name" value="endopeptidase domain like (from Nostoc punctiforme)"/>
    <property type="match status" value="1"/>
</dbReference>
<feature type="transmembrane region" description="Helical" evidence="7">
    <location>
        <begin position="33"/>
        <end position="52"/>
    </location>
</feature>
<keyword evidence="5" id="KW-0175">Coiled coil</keyword>
<dbReference type="EMBL" id="RKQZ01000001">
    <property type="protein sequence ID" value="RPF19766.1"/>
    <property type="molecule type" value="Genomic_DNA"/>
</dbReference>
<evidence type="ECO:0000256" key="1">
    <source>
        <dbReference type="ARBA" id="ARBA00007074"/>
    </source>
</evidence>
<evidence type="ECO:0000259" key="8">
    <source>
        <dbReference type="PROSITE" id="PS51935"/>
    </source>
</evidence>
<keyword evidence="4" id="KW-0788">Thiol protease</keyword>
<dbReference type="RefSeq" id="WP_123813024.1">
    <property type="nucleotide sequence ID" value="NZ_RKQZ01000001.1"/>
</dbReference>
<feature type="coiled-coil region" evidence="5">
    <location>
        <begin position="78"/>
        <end position="140"/>
    </location>
</feature>
<evidence type="ECO:0000313" key="10">
    <source>
        <dbReference type="Proteomes" id="UP000280501"/>
    </source>
</evidence>
<protein>
    <submittedName>
        <fullName evidence="9">NlpC/P60 family protein</fullName>
    </submittedName>
</protein>
<feature type="compositionally biased region" description="Basic and acidic residues" evidence="6">
    <location>
        <begin position="281"/>
        <end position="293"/>
    </location>
</feature>
<evidence type="ECO:0000256" key="3">
    <source>
        <dbReference type="ARBA" id="ARBA00022801"/>
    </source>
</evidence>
<keyword evidence="10" id="KW-1185">Reference proteome</keyword>
<evidence type="ECO:0000256" key="4">
    <source>
        <dbReference type="ARBA" id="ARBA00022807"/>
    </source>
</evidence>
<dbReference type="InterPro" id="IPR038765">
    <property type="entry name" value="Papain-like_cys_pep_sf"/>
</dbReference>